<reference evidence="1" key="1">
    <citation type="journal article" date="2023" name="Mol. Phylogenet. Evol.">
        <title>Genome-scale phylogeny and comparative genomics of the fungal order Sordariales.</title>
        <authorList>
            <person name="Hensen N."/>
            <person name="Bonometti L."/>
            <person name="Westerberg I."/>
            <person name="Brannstrom I.O."/>
            <person name="Guillou S."/>
            <person name="Cros-Aarteil S."/>
            <person name="Calhoun S."/>
            <person name="Haridas S."/>
            <person name="Kuo A."/>
            <person name="Mondo S."/>
            <person name="Pangilinan J."/>
            <person name="Riley R."/>
            <person name="LaButti K."/>
            <person name="Andreopoulos B."/>
            <person name="Lipzen A."/>
            <person name="Chen C."/>
            <person name="Yan M."/>
            <person name="Daum C."/>
            <person name="Ng V."/>
            <person name="Clum A."/>
            <person name="Steindorff A."/>
            <person name="Ohm R.A."/>
            <person name="Martin F."/>
            <person name="Silar P."/>
            <person name="Natvig D.O."/>
            <person name="Lalanne C."/>
            <person name="Gautier V."/>
            <person name="Ament-Velasquez S.L."/>
            <person name="Kruys A."/>
            <person name="Hutchinson M.I."/>
            <person name="Powell A.J."/>
            <person name="Barry K."/>
            <person name="Miller A.N."/>
            <person name="Grigoriev I.V."/>
            <person name="Debuchy R."/>
            <person name="Gladieux P."/>
            <person name="Hiltunen Thoren M."/>
            <person name="Johannesson H."/>
        </authorList>
    </citation>
    <scope>NUCLEOTIDE SEQUENCE</scope>
    <source>
        <strain evidence="1">PSN324</strain>
    </source>
</reference>
<protein>
    <recommendedName>
        <fullName evidence="3">F-box domain-containing protein</fullName>
    </recommendedName>
</protein>
<dbReference type="AlphaFoldDB" id="A0AAV9HXJ9"/>
<accession>A0AAV9HXJ9</accession>
<keyword evidence="2" id="KW-1185">Reference proteome</keyword>
<evidence type="ECO:0008006" key="3">
    <source>
        <dbReference type="Google" id="ProtNLM"/>
    </source>
</evidence>
<evidence type="ECO:0000313" key="2">
    <source>
        <dbReference type="Proteomes" id="UP001321749"/>
    </source>
</evidence>
<reference evidence="1" key="2">
    <citation type="submission" date="2023-06" db="EMBL/GenBank/DDBJ databases">
        <authorList>
            <consortium name="Lawrence Berkeley National Laboratory"/>
            <person name="Mondo S.J."/>
            <person name="Hensen N."/>
            <person name="Bonometti L."/>
            <person name="Westerberg I."/>
            <person name="Brannstrom I.O."/>
            <person name="Guillou S."/>
            <person name="Cros-Aarteil S."/>
            <person name="Calhoun S."/>
            <person name="Haridas S."/>
            <person name="Kuo A."/>
            <person name="Pangilinan J."/>
            <person name="Riley R."/>
            <person name="Labutti K."/>
            <person name="Andreopoulos B."/>
            <person name="Lipzen A."/>
            <person name="Chen C."/>
            <person name="Yanf M."/>
            <person name="Daum C."/>
            <person name="Ng V."/>
            <person name="Clum A."/>
            <person name="Steindorff A."/>
            <person name="Ohm R."/>
            <person name="Martin F."/>
            <person name="Silar P."/>
            <person name="Natvig D."/>
            <person name="Lalanne C."/>
            <person name="Gautier V."/>
            <person name="Ament-Velasquez S.L."/>
            <person name="Kruys A."/>
            <person name="Hutchinson M.I."/>
            <person name="Powell A.J."/>
            <person name="Barry K."/>
            <person name="Miller A.N."/>
            <person name="Grigoriev I.V."/>
            <person name="Debuchy R."/>
            <person name="Gladieux P."/>
            <person name="Thoren M.H."/>
            <person name="Johannesson H."/>
        </authorList>
    </citation>
    <scope>NUCLEOTIDE SEQUENCE</scope>
    <source>
        <strain evidence="1">PSN324</strain>
    </source>
</reference>
<name>A0AAV9HXJ9_9PEZI</name>
<sequence length="348" mass="39758">MGQRGSSLLPRWARRRHHGGNPILPSSSLFLELPLDIILMLCREHLPPGSALALSLTCKDLFCLVSARAKMRLNGSSREAFLLLLEKDVGCNWYYCHTCAVLHRFSSAAGPALRDFNWRSDENDCRRHDPLYLAGSGLRISYQHVRLVMNRHFLGPPNGLPLDIFQLENTSFGCIRWKEQWSARILEDELFLSATRTLHWSYVGADEALRNALDRNTYAICGHVEMSEFARLSIKALHPTTGLVVPCRDVVESCNKCLTDYDTTVERRWVKDGWRKETRACWYITVTSYHRLGGGRSPSDAKWHAFAARGFRDLYTISRNMARYPRGSVREMWKNGAPNRFLSETHGG</sequence>
<comment type="caution">
    <text evidence="1">The sequence shown here is derived from an EMBL/GenBank/DDBJ whole genome shotgun (WGS) entry which is preliminary data.</text>
</comment>
<organism evidence="1 2">
    <name type="scientific">Cladorrhinum samala</name>
    <dbReference type="NCBI Taxonomy" id="585594"/>
    <lineage>
        <taxon>Eukaryota</taxon>
        <taxon>Fungi</taxon>
        <taxon>Dikarya</taxon>
        <taxon>Ascomycota</taxon>
        <taxon>Pezizomycotina</taxon>
        <taxon>Sordariomycetes</taxon>
        <taxon>Sordariomycetidae</taxon>
        <taxon>Sordariales</taxon>
        <taxon>Podosporaceae</taxon>
        <taxon>Cladorrhinum</taxon>
    </lineage>
</organism>
<dbReference type="EMBL" id="MU864940">
    <property type="protein sequence ID" value="KAK4465416.1"/>
    <property type="molecule type" value="Genomic_DNA"/>
</dbReference>
<dbReference type="Proteomes" id="UP001321749">
    <property type="component" value="Unassembled WGS sequence"/>
</dbReference>
<proteinExistence type="predicted"/>
<gene>
    <name evidence="1" type="ORF">QBC42DRAFT_313745</name>
</gene>
<evidence type="ECO:0000313" key="1">
    <source>
        <dbReference type="EMBL" id="KAK4465416.1"/>
    </source>
</evidence>